<dbReference type="Gene3D" id="3.40.50.1170">
    <property type="entry name" value="L-asparaginase, N-terminal domain"/>
    <property type="match status" value="1"/>
</dbReference>
<feature type="domain" description="Asparaginase/glutaminase C-terminal" evidence="7">
    <location>
        <begin position="204"/>
        <end position="319"/>
    </location>
</feature>
<comment type="similarity">
    <text evidence="1">Belongs to the asparaginase 1 family.</text>
</comment>
<dbReference type="PIRSF" id="PIRSF001220">
    <property type="entry name" value="L-ASNase_gatD"/>
    <property type="match status" value="1"/>
</dbReference>
<dbReference type="InterPro" id="IPR037152">
    <property type="entry name" value="L-asparaginase_N_sf"/>
</dbReference>
<organism evidence="8 9">
    <name type="scientific">Fructilactobacillus florum DSM 22689 = JCM 16035</name>
    <dbReference type="NCBI Taxonomy" id="1423745"/>
    <lineage>
        <taxon>Bacteria</taxon>
        <taxon>Bacillati</taxon>
        <taxon>Bacillota</taxon>
        <taxon>Bacilli</taxon>
        <taxon>Lactobacillales</taxon>
        <taxon>Lactobacillaceae</taxon>
        <taxon>Fructilactobacillus</taxon>
    </lineage>
</organism>
<dbReference type="InterPro" id="IPR027473">
    <property type="entry name" value="L-asparaginase_C"/>
</dbReference>
<dbReference type="Proteomes" id="UP000051586">
    <property type="component" value="Unassembled WGS sequence"/>
</dbReference>
<dbReference type="InterPro" id="IPR004550">
    <property type="entry name" value="AsnASE_II"/>
</dbReference>
<feature type="binding site" evidence="4">
    <location>
        <position position="54"/>
    </location>
    <ligand>
        <name>substrate</name>
    </ligand>
</feature>
<dbReference type="Pfam" id="PF00710">
    <property type="entry name" value="Asparaginase"/>
    <property type="match status" value="1"/>
</dbReference>
<sequence>MKKILAIHTGGTISMSQGVNGGVLPNEKNPIDNNEVLGLTDIQLENDELLNLPSPQMTPATMLRVKRRIEQAIDNGIDGVVVTHGTDTLEETAYFLDLTLPNTIPVVVTGAMRSSNEIGADGVFNFKSAIQVAASDSARNKGVLVVFNSGIYAARYVTKTHTTSIDTFKDPVYGTLGTVDHGQVSFAQQLLGSAYSQIDHVVDHVYLLKASAGMDDLLLNAVNRPETRGVVIEAMGAGNLPAAVLTSIKSLLKAKIPLILVSRCLSGAAQPIYAYEGGGIELRSLGLTFCEQLNGQKARIKLIVGLSCGKTGTALHNYMANALS</sequence>
<dbReference type="PROSITE" id="PS00917">
    <property type="entry name" value="ASN_GLN_ASE_2"/>
    <property type="match status" value="1"/>
</dbReference>
<dbReference type="Gene3D" id="3.40.50.40">
    <property type="match status" value="1"/>
</dbReference>
<evidence type="ECO:0000256" key="3">
    <source>
        <dbReference type="PIRSR" id="PIRSR001220-1"/>
    </source>
</evidence>
<evidence type="ECO:0000313" key="8">
    <source>
        <dbReference type="EMBL" id="KRM90561.1"/>
    </source>
</evidence>
<dbReference type="SMART" id="SM00870">
    <property type="entry name" value="Asparaginase"/>
    <property type="match status" value="1"/>
</dbReference>
<reference evidence="8 9" key="1">
    <citation type="journal article" date="2015" name="Genome Announc.">
        <title>Expanding the biotechnology potential of lactobacilli through comparative genomics of 213 strains and associated genera.</title>
        <authorList>
            <person name="Sun Z."/>
            <person name="Harris H.M."/>
            <person name="McCann A."/>
            <person name="Guo C."/>
            <person name="Argimon S."/>
            <person name="Zhang W."/>
            <person name="Yang X."/>
            <person name="Jeffery I.B."/>
            <person name="Cooney J.C."/>
            <person name="Kagawa T.F."/>
            <person name="Liu W."/>
            <person name="Song Y."/>
            <person name="Salvetti E."/>
            <person name="Wrobel A."/>
            <person name="Rasinkangas P."/>
            <person name="Parkhill J."/>
            <person name="Rea M.C."/>
            <person name="O'Sullivan O."/>
            <person name="Ritari J."/>
            <person name="Douillard F.P."/>
            <person name="Paul Ross R."/>
            <person name="Yang R."/>
            <person name="Briner A.E."/>
            <person name="Felis G.E."/>
            <person name="de Vos W.M."/>
            <person name="Barrangou R."/>
            <person name="Klaenhammer T.R."/>
            <person name="Caufield P.W."/>
            <person name="Cui Y."/>
            <person name="Zhang H."/>
            <person name="O'Toole P.W."/>
        </authorList>
    </citation>
    <scope>NUCLEOTIDE SEQUENCE [LARGE SCALE GENOMIC DNA]</scope>
    <source>
        <strain evidence="8 9">DSM 22689</strain>
    </source>
</reference>
<protein>
    <submittedName>
        <fullName evidence="8">L-asparaginase</fullName>
    </submittedName>
</protein>
<dbReference type="InterPro" id="IPR040919">
    <property type="entry name" value="Asparaginase_C"/>
</dbReference>
<dbReference type="SUPFAM" id="SSF53774">
    <property type="entry name" value="Glutaminase/Asparaginase"/>
    <property type="match status" value="1"/>
</dbReference>
<dbReference type="STRING" id="1423745.GCA_001311215_00703"/>
<dbReference type="SFLD" id="SFLDS00057">
    <property type="entry name" value="Glutaminase/Asparaginase"/>
    <property type="match status" value="1"/>
</dbReference>
<feature type="active site" evidence="5">
    <location>
        <position position="86"/>
    </location>
</feature>
<dbReference type="PRINTS" id="PR00139">
    <property type="entry name" value="ASNGLNASE"/>
</dbReference>
<feature type="active site" description="O-isoaspartyl threonine intermediate" evidence="3">
    <location>
        <position position="12"/>
    </location>
</feature>
<evidence type="ECO:0000256" key="2">
    <source>
        <dbReference type="ARBA" id="ARBA00022801"/>
    </source>
</evidence>
<accession>A0A0R2CFT7</accession>
<name>A0A0R2CFT7_9LACO</name>
<evidence type="ECO:0000259" key="7">
    <source>
        <dbReference type="Pfam" id="PF17763"/>
    </source>
</evidence>
<evidence type="ECO:0000259" key="6">
    <source>
        <dbReference type="Pfam" id="PF00710"/>
    </source>
</evidence>
<dbReference type="InterPro" id="IPR027475">
    <property type="entry name" value="Asparaginase/glutaminase_AS2"/>
</dbReference>
<dbReference type="RefSeq" id="WP_056961828.1">
    <property type="nucleotide sequence ID" value="NZ_AYZI01000008.1"/>
</dbReference>
<dbReference type="PANTHER" id="PTHR11707:SF28">
    <property type="entry name" value="60 KDA LYSOPHOSPHOLIPASE"/>
    <property type="match status" value="1"/>
</dbReference>
<evidence type="ECO:0000256" key="4">
    <source>
        <dbReference type="PIRSR" id="PIRSR001220-2"/>
    </source>
</evidence>
<dbReference type="PIRSF" id="PIRSF500176">
    <property type="entry name" value="L_ASNase"/>
    <property type="match status" value="1"/>
</dbReference>
<comment type="caution">
    <text evidence="8">The sequence shown here is derived from an EMBL/GenBank/DDBJ whole genome shotgun (WGS) entry which is preliminary data.</text>
</comment>
<dbReference type="PANTHER" id="PTHR11707">
    <property type="entry name" value="L-ASPARAGINASE"/>
    <property type="match status" value="1"/>
</dbReference>
<evidence type="ECO:0000313" key="9">
    <source>
        <dbReference type="Proteomes" id="UP000051586"/>
    </source>
</evidence>
<keyword evidence="2" id="KW-0378">Hydrolase</keyword>
<proteinExistence type="inferred from homology"/>
<dbReference type="FunFam" id="3.40.50.1170:FF:000001">
    <property type="entry name" value="L-asparaginase 2"/>
    <property type="match status" value="1"/>
</dbReference>
<feature type="binding site" evidence="4">
    <location>
        <begin position="86"/>
        <end position="87"/>
    </location>
    <ligand>
        <name>substrate</name>
    </ligand>
</feature>
<gene>
    <name evidence="8" type="ORF">FC87_GL001247</name>
</gene>
<feature type="domain" description="L-asparaginase N-terminal" evidence="6">
    <location>
        <begin position="3"/>
        <end position="189"/>
    </location>
</feature>
<dbReference type="EMBL" id="AYZI01000008">
    <property type="protein sequence ID" value="KRM90561.1"/>
    <property type="molecule type" value="Genomic_DNA"/>
</dbReference>
<evidence type="ECO:0000256" key="5">
    <source>
        <dbReference type="PROSITE-ProRule" id="PRU10100"/>
    </source>
</evidence>
<dbReference type="Pfam" id="PF17763">
    <property type="entry name" value="Asparaginase_C"/>
    <property type="match status" value="1"/>
</dbReference>
<dbReference type="PROSITE" id="PS51732">
    <property type="entry name" value="ASN_GLN_ASE_3"/>
    <property type="match status" value="1"/>
</dbReference>
<dbReference type="PATRIC" id="fig|1423745.4.peg.1313"/>
<dbReference type="AlphaFoldDB" id="A0A0R2CFT7"/>
<evidence type="ECO:0000256" key="1">
    <source>
        <dbReference type="ARBA" id="ARBA00010518"/>
    </source>
</evidence>
<dbReference type="CDD" id="cd08964">
    <property type="entry name" value="L-asparaginase_II"/>
    <property type="match status" value="1"/>
</dbReference>
<dbReference type="InterPro" id="IPR006034">
    <property type="entry name" value="Asparaginase/glutaminase-like"/>
</dbReference>
<dbReference type="GO" id="GO:0006528">
    <property type="term" value="P:asparagine metabolic process"/>
    <property type="evidence" value="ECO:0007669"/>
    <property type="project" value="InterPro"/>
</dbReference>
<dbReference type="GO" id="GO:0004067">
    <property type="term" value="F:asparaginase activity"/>
    <property type="evidence" value="ECO:0007669"/>
    <property type="project" value="UniProtKB-UniRule"/>
</dbReference>
<dbReference type="InterPro" id="IPR036152">
    <property type="entry name" value="Asp/glu_Ase-like_sf"/>
</dbReference>
<dbReference type="InterPro" id="IPR027474">
    <property type="entry name" value="L-asparaginase_N"/>
</dbReference>